<organism evidence="2 3">
    <name type="scientific">Chelatococcus caeni</name>
    <dbReference type="NCBI Taxonomy" id="1348468"/>
    <lineage>
        <taxon>Bacteria</taxon>
        <taxon>Pseudomonadati</taxon>
        <taxon>Pseudomonadota</taxon>
        <taxon>Alphaproteobacteria</taxon>
        <taxon>Hyphomicrobiales</taxon>
        <taxon>Chelatococcaceae</taxon>
        <taxon>Chelatococcus</taxon>
    </lineage>
</organism>
<dbReference type="EMBL" id="JACIEN010000004">
    <property type="protein sequence ID" value="MBB4018620.1"/>
    <property type="molecule type" value="Genomic_DNA"/>
</dbReference>
<feature type="transmembrane region" description="Helical" evidence="1">
    <location>
        <begin position="368"/>
        <end position="385"/>
    </location>
</feature>
<dbReference type="InterPro" id="IPR010266">
    <property type="entry name" value="NnrS"/>
</dbReference>
<dbReference type="Pfam" id="PF05940">
    <property type="entry name" value="NnrS"/>
    <property type="match status" value="1"/>
</dbReference>
<feature type="transmembrane region" description="Helical" evidence="1">
    <location>
        <begin position="63"/>
        <end position="81"/>
    </location>
</feature>
<feature type="transmembrane region" description="Helical" evidence="1">
    <location>
        <begin position="338"/>
        <end position="356"/>
    </location>
</feature>
<feature type="transmembrane region" description="Helical" evidence="1">
    <location>
        <begin position="179"/>
        <end position="202"/>
    </location>
</feature>
<feature type="transmembrane region" description="Helical" evidence="1">
    <location>
        <begin position="273"/>
        <end position="293"/>
    </location>
</feature>
<gene>
    <name evidence="2" type="ORF">GGR16_003667</name>
</gene>
<dbReference type="RefSeq" id="WP_183317502.1">
    <property type="nucleotide sequence ID" value="NZ_JACIEN010000004.1"/>
</dbReference>
<accession>A0A840C083</accession>
<feature type="transmembrane region" description="Helical" evidence="1">
    <location>
        <begin position="148"/>
        <end position="167"/>
    </location>
</feature>
<dbReference type="Proteomes" id="UP000577362">
    <property type="component" value="Unassembled WGS sequence"/>
</dbReference>
<feature type="transmembrane region" description="Helical" evidence="1">
    <location>
        <begin position="93"/>
        <end position="112"/>
    </location>
</feature>
<sequence length="415" mass="43571">MSASSDRSVRHSPQLLLDEGLRLFFPVAASHGALWPLLWTLAFSFDLPFSGAVPQGQWHAHEMVFGTYGAALAGFLTSAVPEWTDTDRARGRALLLLVGLWLPGRIVGLLAADWLVPLALAGDAAFLSLLLAHVAVPMARRRLWRHWSFAAWLVVLVAAEMAIRLAWMAGEFALAQRLLAASLLVFVILFALSLSRINVVVLNLALDPSGETTPYRPHPGRQNLAAGLAALYAAAQLAFPQSAAPAFLALAAGAAFMDRLAEWFVGRSVLASHVLALAGANAAAGIGLLFIGAGQLGAPVSPAAGLHMLAMGCLGIAVLAVFTVAGLRHTGRPLAIPWQARAAFLLVAMAALVRTAPETGLASVLHGMHYGLAAVLWATAFGLWLQGFLPFMLAPALPEVTGHCEDRSAVPAGGG</sequence>
<dbReference type="AlphaFoldDB" id="A0A840C083"/>
<name>A0A840C083_9HYPH</name>
<keyword evidence="1" id="KW-1133">Transmembrane helix</keyword>
<comment type="caution">
    <text evidence="2">The sequence shown here is derived from an EMBL/GenBank/DDBJ whole genome shotgun (WGS) entry which is preliminary data.</text>
</comment>
<evidence type="ECO:0000313" key="3">
    <source>
        <dbReference type="Proteomes" id="UP000577362"/>
    </source>
</evidence>
<evidence type="ECO:0000256" key="1">
    <source>
        <dbReference type="SAM" id="Phobius"/>
    </source>
</evidence>
<feature type="transmembrane region" description="Helical" evidence="1">
    <location>
        <begin position="118"/>
        <end position="136"/>
    </location>
</feature>
<feature type="transmembrane region" description="Helical" evidence="1">
    <location>
        <begin position="21"/>
        <end position="43"/>
    </location>
</feature>
<keyword evidence="1" id="KW-0472">Membrane</keyword>
<evidence type="ECO:0000313" key="2">
    <source>
        <dbReference type="EMBL" id="MBB4018620.1"/>
    </source>
</evidence>
<reference evidence="2 3" key="1">
    <citation type="submission" date="2020-08" db="EMBL/GenBank/DDBJ databases">
        <title>Genomic Encyclopedia of Type Strains, Phase IV (KMG-IV): sequencing the most valuable type-strain genomes for metagenomic binning, comparative biology and taxonomic classification.</title>
        <authorList>
            <person name="Goeker M."/>
        </authorList>
    </citation>
    <scope>NUCLEOTIDE SEQUENCE [LARGE SCALE GENOMIC DNA]</scope>
    <source>
        <strain evidence="2 3">DSM 103737</strain>
    </source>
</reference>
<keyword evidence="3" id="KW-1185">Reference proteome</keyword>
<feature type="transmembrane region" description="Helical" evidence="1">
    <location>
        <begin position="305"/>
        <end position="326"/>
    </location>
</feature>
<keyword evidence="1" id="KW-0812">Transmembrane</keyword>
<proteinExistence type="predicted"/>
<protein>
    <submittedName>
        <fullName evidence="2">Uncharacterized protein involved in response to NO</fullName>
    </submittedName>
</protein>